<dbReference type="Proteomes" id="UP000053424">
    <property type="component" value="Unassembled WGS sequence"/>
</dbReference>
<feature type="non-terminal residue" evidence="1">
    <location>
        <position position="1"/>
    </location>
</feature>
<proteinExistence type="predicted"/>
<sequence>EPRRTIESLAYKKVANRTRPVATTLPEEFRIVRRIPSDPLADLPVLPTSPPEFEPGDRYTRERKEAMHVNKDGFLWPEE</sequence>
<feature type="non-terminal residue" evidence="1">
    <location>
        <position position="79"/>
    </location>
</feature>
<evidence type="ECO:0000313" key="2">
    <source>
        <dbReference type="Proteomes" id="UP000053424"/>
    </source>
</evidence>
<reference evidence="2" key="2">
    <citation type="submission" date="2015-01" db="EMBL/GenBank/DDBJ databases">
        <title>Evolutionary Origins and Diversification of the Mycorrhizal Mutualists.</title>
        <authorList>
            <consortium name="DOE Joint Genome Institute"/>
            <consortium name="Mycorrhizal Genomics Consortium"/>
            <person name="Kohler A."/>
            <person name="Kuo A."/>
            <person name="Nagy L.G."/>
            <person name="Floudas D."/>
            <person name="Copeland A."/>
            <person name="Barry K.W."/>
            <person name="Cichocki N."/>
            <person name="Veneault-Fourrey C."/>
            <person name="LaButti K."/>
            <person name="Lindquist E.A."/>
            <person name="Lipzen A."/>
            <person name="Lundell T."/>
            <person name="Morin E."/>
            <person name="Murat C."/>
            <person name="Riley R."/>
            <person name="Ohm R."/>
            <person name="Sun H."/>
            <person name="Tunlid A."/>
            <person name="Henrissat B."/>
            <person name="Grigoriev I.V."/>
            <person name="Hibbett D.S."/>
            <person name="Martin F."/>
        </authorList>
    </citation>
    <scope>NUCLEOTIDE SEQUENCE [LARGE SCALE GENOMIC DNA]</scope>
    <source>
        <strain evidence="2">h7</strain>
    </source>
</reference>
<protein>
    <submittedName>
        <fullName evidence="1">Uncharacterized protein</fullName>
    </submittedName>
</protein>
<reference evidence="1 2" key="1">
    <citation type="submission" date="2014-04" db="EMBL/GenBank/DDBJ databases">
        <authorList>
            <consortium name="DOE Joint Genome Institute"/>
            <person name="Kuo A."/>
            <person name="Gay G."/>
            <person name="Dore J."/>
            <person name="Kohler A."/>
            <person name="Nagy L.G."/>
            <person name="Floudas D."/>
            <person name="Copeland A."/>
            <person name="Barry K.W."/>
            <person name="Cichocki N."/>
            <person name="Veneault-Fourrey C."/>
            <person name="LaButti K."/>
            <person name="Lindquist E.A."/>
            <person name="Lipzen A."/>
            <person name="Lundell T."/>
            <person name="Morin E."/>
            <person name="Murat C."/>
            <person name="Sun H."/>
            <person name="Tunlid A."/>
            <person name="Henrissat B."/>
            <person name="Grigoriev I.V."/>
            <person name="Hibbett D.S."/>
            <person name="Martin F."/>
            <person name="Nordberg H.P."/>
            <person name="Cantor M.N."/>
            <person name="Hua S.X."/>
        </authorList>
    </citation>
    <scope>NUCLEOTIDE SEQUENCE [LARGE SCALE GENOMIC DNA]</scope>
    <source>
        <strain evidence="2">h7</strain>
    </source>
</reference>
<accession>A0A0C3CTQ1</accession>
<evidence type="ECO:0000313" key="1">
    <source>
        <dbReference type="EMBL" id="KIM47246.1"/>
    </source>
</evidence>
<name>A0A0C3CTQ1_HEBCY</name>
<dbReference type="HOGENOM" id="CLU_179474_1_0_1"/>
<keyword evidence="2" id="KW-1185">Reference proteome</keyword>
<organism evidence="1 2">
    <name type="scientific">Hebeloma cylindrosporum</name>
    <dbReference type="NCBI Taxonomy" id="76867"/>
    <lineage>
        <taxon>Eukaryota</taxon>
        <taxon>Fungi</taxon>
        <taxon>Dikarya</taxon>
        <taxon>Basidiomycota</taxon>
        <taxon>Agaricomycotina</taxon>
        <taxon>Agaricomycetes</taxon>
        <taxon>Agaricomycetidae</taxon>
        <taxon>Agaricales</taxon>
        <taxon>Agaricineae</taxon>
        <taxon>Hymenogastraceae</taxon>
        <taxon>Hebeloma</taxon>
    </lineage>
</organism>
<dbReference type="OrthoDB" id="2941157at2759"/>
<dbReference type="EMBL" id="KN831770">
    <property type="protein sequence ID" value="KIM47246.1"/>
    <property type="molecule type" value="Genomic_DNA"/>
</dbReference>
<dbReference type="AlphaFoldDB" id="A0A0C3CTQ1"/>
<gene>
    <name evidence="1" type="ORF">M413DRAFT_36065</name>
</gene>